<accession>A0A6P2C566</accession>
<organism evidence="1 2">
    <name type="scientific">Trebonia kvetii</name>
    <dbReference type="NCBI Taxonomy" id="2480626"/>
    <lineage>
        <taxon>Bacteria</taxon>
        <taxon>Bacillati</taxon>
        <taxon>Actinomycetota</taxon>
        <taxon>Actinomycetes</taxon>
        <taxon>Streptosporangiales</taxon>
        <taxon>Treboniaceae</taxon>
        <taxon>Trebonia</taxon>
    </lineage>
</organism>
<proteinExistence type="predicted"/>
<protein>
    <submittedName>
        <fullName evidence="1">Uncharacterized protein</fullName>
    </submittedName>
</protein>
<dbReference type="EMBL" id="RPFW01000002">
    <property type="protein sequence ID" value="TVZ05516.1"/>
    <property type="molecule type" value="Genomic_DNA"/>
</dbReference>
<name>A0A6P2C566_9ACTN</name>
<dbReference type="AlphaFoldDB" id="A0A6P2C566"/>
<dbReference type="Proteomes" id="UP000460272">
    <property type="component" value="Unassembled WGS sequence"/>
</dbReference>
<comment type="caution">
    <text evidence="1">The sequence shown here is derived from an EMBL/GenBank/DDBJ whole genome shotgun (WGS) entry which is preliminary data.</text>
</comment>
<gene>
    <name evidence="1" type="ORF">EAS64_13365</name>
</gene>
<keyword evidence="2" id="KW-1185">Reference proteome</keyword>
<evidence type="ECO:0000313" key="2">
    <source>
        <dbReference type="Proteomes" id="UP000460272"/>
    </source>
</evidence>
<sequence length="154" mass="16092">MGACAIVLLGWCGIVGARNGDHPGDARVSALVGSDASDGNPVIFATVRNPSGTPALTALRVRRGFVPGSLIGKFTVRVPRWTKGRRFRPGAYETVGVVPAGGATEFPVPVAEPAYRYVLTIAVGQQGGRLRVYRLRLAGADIFLGSGEVHAPLV</sequence>
<reference evidence="1 2" key="1">
    <citation type="submission" date="2018-11" db="EMBL/GenBank/DDBJ databases">
        <title>Trebonia kvetii gen.nov., sp.nov., a novel acidophilic actinobacterium, and proposal of the new actinobacterial family Treboniaceae fam. nov.</title>
        <authorList>
            <person name="Rapoport D."/>
            <person name="Sagova-Mareckova M."/>
            <person name="Sedlacek I."/>
            <person name="Provaznik J."/>
            <person name="Kralova S."/>
            <person name="Pavlinic D."/>
            <person name="Benes V."/>
            <person name="Kopecky J."/>
        </authorList>
    </citation>
    <scope>NUCLEOTIDE SEQUENCE [LARGE SCALE GENOMIC DNA]</scope>
    <source>
        <strain evidence="1 2">15Tr583</strain>
    </source>
</reference>
<evidence type="ECO:0000313" key="1">
    <source>
        <dbReference type="EMBL" id="TVZ05516.1"/>
    </source>
</evidence>